<evidence type="ECO:0000256" key="2">
    <source>
        <dbReference type="SAM" id="SignalP"/>
    </source>
</evidence>
<reference evidence="4 5" key="1">
    <citation type="submission" date="2020-01" db="EMBL/GenBank/DDBJ databases">
        <title>Genome analysis.</title>
        <authorList>
            <person name="Wu S."/>
            <person name="Wang G."/>
        </authorList>
    </citation>
    <scope>NUCLEOTIDE SEQUENCE [LARGE SCALE GENOMIC DNA]</scope>
    <source>
        <strain evidence="4 5">SYL130</strain>
    </source>
</reference>
<evidence type="ECO:0000313" key="4">
    <source>
        <dbReference type="EMBL" id="NCI48610.1"/>
    </source>
</evidence>
<evidence type="ECO:0000313" key="5">
    <source>
        <dbReference type="Proteomes" id="UP000753802"/>
    </source>
</evidence>
<feature type="signal peptide" evidence="2">
    <location>
        <begin position="1"/>
        <end position="20"/>
    </location>
</feature>
<dbReference type="Gene3D" id="3.30.70.1060">
    <property type="entry name" value="Dimeric alpha+beta barrel"/>
    <property type="match status" value="1"/>
</dbReference>
<feature type="chain" id="PRO_5046678198" description="YCII-related domain-containing protein" evidence="2">
    <location>
        <begin position="21"/>
        <end position="151"/>
    </location>
</feature>
<evidence type="ECO:0000256" key="1">
    <source>
        <dbReference type="ARBA" id="ARBA00007689"/>
    </source>
</evidence>
<dbReference type="EMBL" id="JAACJS010000002">
    <property type="protein sequence ID" value="NCI48610.1"/>
    <property type="molecule type" value="Genomic_DNA"/>
</dbReference>
<evidence type="ECO:0000259" key="3">
    <source>
        <dbReference type="Pfam" id="PF03795"/>
    </source>
</evidence>
<protein>
    <recommendedName>
        <fullName evidence="3">YCII-related domain-containing protein</fullName>
    </recommendedName>
</protein>
<dbReference type="InterPro" id="IPR005545">
    <property type="entry name" value="YCII"/>
</dbReference>
<feature type="domain" description="YCII-related" evidence="3">
    <location>
        <begin position="55"/>
        <end position="124"/>
    </location>
</feature>
<proteinExistence type="inferred from homology"/>
<organism evidence="4 5">
    <name type="scientific">Sediminibacterium roseum</name>
    <dbReference type="NCBI Taxonomy" id="1978412"/>
    <lineage>
        <taxon>Bacteria</taxon>
        <taxon>Pseudomonadati</taxon>
        <taxon>Bacteroidota</taxon>
        <taxon>Chitinophagia</taxon>
        <taxon>Chitinophagales</taxon>
        <taxon>Chitinophagaceae</taxon>
        <taxon>Sediminibacterium</taxon>
    </lineage>
</organism>
<dbReference type="RefSeq" id="WP_161816931.1">
    <property type="nucleotide sequence ID" value="NZ_JAACJS010000002.1"/>
</dbReference>
<dbReference type="InterPro" id="IPR011008">
    <property type="entry name" value="Dimeric_a/b-barrel"/>
</dbReference>
<sequence length="151" mass="16595">MLRKLTLFGLLCLASYFSNAQAPDNYNAELAKKTGADDNGMKQYVMAFLKKGTTLVSDTAKRKELLRGHMANITRLANEGKLVVAGPMMDDTGLEGIFVFNVKTIAEAEALSQTDPAVKAGMFAMEHHPWYATAALMEVVRIHGTLQKKKM</sequence>
<keyword evidence="5" id="KW-1185">Reference proteome</keyword>
<keyword evidence="2" id="KW-0732">Signal</keyword>
<comment type="similarity">
    <text evidence="1">Belongs to the YciI family.</text>
</comment>
<dbReference type="Proteomes" id="UP000753802">
    <property type="component" value="Unassembled WGS sequence"/>
</dbReference>
<gene>
    <name evidence="4" type="ORF">GWC95_01655</name>
</gene>
<dbReference type="Pfam" id="PF03795">
    <property type="entry name" value="YCII"/>
    <property type="match status" value="1"/>
</dbReference>
<name>A0ABW9ZNF0_9BACT</name>
<dbReference type="SUPFAM" id="SSF54909">
    <property type="entry name" value="Dimeric alpha+beta barrel"/>
    <property type="match status" value="1"/>
</dbReference>
<accession>A0ABW9ZNF0</accession>
<comment type="caution">
    <text evidence="4">The sequence shown here is derived from an EMBL/GenBank/DDBJ whole genome shotgun (WGS) entry which is preliminary data.</text>
</comment>